<evidence type="ECO:0008006" key="6">
    <source>
        <dbReference type="Google" id="ProtNLM"/>
    </source>
</evidence>
<dbReference type="OrthoDB" id="185373at2759"/>
<evidence type="ECO:0000313" key="5">
    <source>
        <dbReference type="Proteomes" id="UP000027138"/>
    </source>
</evidence>
<dbReference type="EMBL" id="KK914233">
    <property type="protein sequence ID" value="KDP45287.1"/>
    <property type="molecule type" value="Genomic_DNA"/>
</dbReference>
<feature type="repeat" description="PPR" evidence="3">
    <location>
        <begin position="407"/>
        <end position="441"/>
    </location>
</feature>
<keyword evidence="2" id="KW-0677">Repeat</keyword>
<evidence type="ECO:0000256" key="3">
    <source>
        <dbReference type="PROSITE-ProRule" id="PRU00708"/>
    </source>
</evidence>
<feature type="repeat" description="PPR" evidence="3">
    <location>
        <begin position="477"/>
        <end position="511"/>
    </location>
</feature>
<feature type="repeat" description="PPR" evidence="3">
    <location>
        <begin position="617"/>
        <end position="651"/>
    </location>
</feature>
<organism evidence="4 5">
    <name type="scientific">Jatropha curcas</name>
    <name type="common">Barbados nut</name>
    <dbReference type="NCBI Taxonomy" id="180498"/>
    <lineage>
        <taxon>Eukaryota</taxon>
        <taxon>Viridiplantae</taxon>
        <taxon>Streptophyta</taxon>
        <taxon>Embryophyta</taxon>
        <taxon>Tracheophyta</taxon>
        <taxon>Spermatophyta</taxon>
        <taxon>Magnoliopsida</taxon>
        <taxon>eudicotyledons</taxon>
        <taxon>Gunneridae</taxon>
        <taxon>Pentapetalae</taxon>
        <taxon>rosids</taxon>
        <taxon>fabids</taxon>
        <taxon>Malpighiales</taxon>
        <taxon>Euphorbiaceae</taxon>
        <taxon>Crotonoideae</taxon>
        <taxon>Jatropheae</taxon>
        <taxon>Jatropha</taxon>
    </lineage>
</organism>
<dbReference type="Pfam" id="PF13041">
    <property type="entry name" value="PPR_2"/>
    <property type="match status" value="4"/>
</dbReference>
<dbReference type="Pfam" id="PF01535">
    <property type="entry name" value="PPR"/>
    <property type="match status" value="3"/>
</dbReference>
<dbReference type="InterPro" id="IPR050872">
    <property type="entry name" value="PPR_P_subfamily"/>
</dbReference>
<feature type="repeat" description="PPR" evidence="3">
    <location>
        <begin position="442"/>
        <end position="476"/>
    </location>
</feature>
<feature type="repeat" description="PPR" evidence="3">
    <location>
        <begin position="337"/>
        <end position="371"/>
    </location>
</feature>
<dbReference type="FunFam" id="1.25.40.10:FF:000558">
    <property type="entry name" value="Pentatricopeptide repeat-containing protein At5g39710"/>
    <property type="match status" value="1"/>
</dbReference>
<feature type="repeat" description="PPR" evidence="3">
    <location>
        <begin position="512"/>
        <end position="546"/>
    </location>
</feature>
<accession>A0A067LA79</accession>
<dbReference type="PANTHER" id="PTHR46128">
    <property type="entry name" value="MITOCHONDRIAL GROUP I INTRON SPLICING FACTOR CCM1"/>
    <property type="match status" value="1"/>
</dbReference>
<comment type="similarity">
    <text evidence="1">Belongs to the PPR family. P subfamily.</text>
</comment>
<dbReference type="Proteomes" id="UP000027138">
    <property type="component" value="Unassembled WGS sequence"/>
</dbReference>
<dbReference type="InterPro" id="IPR011990">
    <property type="entry name" value="TPR-like_helical_dom_sf"/>
</dbReference>
<dbReference type="PROSITE" id="PS51375">
    <property type="entry name" value="PPR"/>
    <property type="match status" value="14"/>
</dbReference>
<dbReference type="NCBIfam" id="TIGR00756">
    <property type="entry name" value="PPR"/>
    <property type="match status" value="11"/>
</dbReference>
<evidence type="ECO:0000313" key="4">
    <source>
        <dbReference type="EMBL" id="KDP45287.1"/>
    </source>
</evidence>
<feature type="repeat" description="PPR" evidence="3">
    <location>
        <begin position="758"/>
        <end position="792"/>
    </location>
</feature>
<dbReference type="Pfam" id="PF12854">
    <property type="entry name" value="PPR_1"/>
    <property type="match status" value="2"/>
</dbReference>
<dbReference type="InterPro" id="IPR002885">
    <property type="entry name" value="PPR_rpt"/>
</dbReference>
<feature type="repeat" description="PPR" evidence="3">
    <location>
        <begin position="372"/>
        <end position="406"/>
    </location>
</feature>
<feature type="repeat" description="PPR" evidence="3">
    <location>
        <begin position="652"/>
        <end position="686"/>
    </location>
</feature>
<feature type="repeat" description="PPR" evidence="3">
    <location>
        <begin position="267"/>
        <end position="301"/>
    </location>
</feature>
<reference evidence="4 5" key="1">
    <citation type="journal article" date="2014" name="PLoS ONE">
        <title>Global Analysis of Gene Expression Profiles in Physic Nut (Jatropha curcas L.) Seedlings Exposed to Salt Stress.</title>
        <authorList>
            <person name="Zhang L."/>
            <person name="Zhang C."/>
            <person name="Wu P."/>
            <person name="Chen Y."/>
            <person name="Li M."/>
            <person name="Jiang H."/>
            <person name="Wu G."/>
        </authorList>
    </citation>
    <scope>NUCLEOTIDE SEQUENCE [LARGE SCALE GENOMIC DNA]</scope>
    <source>
        <strain evidence="5">cv. GZQX0401</strain>
        <tissue evidence="4">Young leaves</tissue>
    </source>
</reference>
<dbReference type="Gene3D" id="1.25.40.10">
    <property type="entry name" value="Tetratricopeptide repeat domain"/>
    <property type="match status" value="7"/>
</dbReference>
<feature type="repeat" description="PPR" evidence="3">
    <location>
        <begin position="582"/>
        <end position="616"/>
    </location>
</feature>
<protein>
    <recommendedName>
        <fullName evidence="6">Pentacotripeptide-repeat region of PRORP domain-containing protein</fullName>
    </recommendedName>
</protein>
<feature type="repeat" description="PPR" evidence="3">
    <location>
        <begin position="547"/>
        <end position="581"/>
    </location>
</feature>
<proteinExistence type="inferred from homology"/>
<dbReference type="PANTHER" id="PTHR46128:SF273">
    <property type="entry name" value="PENTACOTRIPEPTIDE-REPEAT REGION OF PRORP DOMAIN-CONTAINING PROTEIN"/>
    <property type="match status" value="1"/>
</dbReference>
<evidence type="ECO:0000256" key="1">
    <source>
        <dbReference type="ARBA" id="ARBA00007626"/>
    </source>
</evidence>
<dbReference type="Pfam" id="PF13812">
    <property type="entry name" value="PPR_3"/>
    <property type="match status" value="1"/>
</dbReference>
<keyword evidence="5" id="KW-1185">Reference proteome</keyword>
<dbReference type="STRING" id="180498.A0A067LA79"/>
<sequence>MLIHTTKLTKAPFGPLVFPSQFIFSSVSLISTYNQKNPETVEGTVYLVSSLVNKPNWERNSHLKSLVSHMPPFAVHKIIELHNNNTELGVRFFKWVCKQSTYCYDIDSRIHLLNLIVSSNMFGIAHKVIIALIKECSNSENDMLKLMGSLDELREVGFRLNYPCYSLLLMGLAKVNMGFVAFLVYKKLVADGFVIGRIDYRTIINALCKNGYVQAGEMFLCRVLRLGFDLDTHICTSLVLGYCRERLLSDAFRVFEIMSILDGCEPNSVTYSTLIHGLCEDGKLEEAFGLKEEMSRKGCLPTTRTYSVLLKAVCDIGLIDKAISLLDEMVRNGCKPNVYTYTALIDGLCREGKIEEANGIFRRMLQDGLSPGIITYNALINGYCKEGRIVSAFEIIGLMERRNCKPNIRTYNELMEGLCRVNKSYKAMFLLKRIVDNGLSPNSVTYNILVDGLCREGQLDVAFKIFRSMEVFGFQPDALTFTALIDGLCKNRKPEWANALFGLMAKSGIPPDEIAFTALMDGYCKIGKTRDALLLFTWMMDHTYLNSSHAFNLFVDVFCKENKLKEEYTMFGKILKYGLVPSVVTYTILVDGQCRAGEINSSLNMLELMKRVGCAPNVYTYTIVINGLCQNGRIQEAESLLSSMFDVGVPPNVITYTTLVKAHANAGRLDCALNIVNTMVKNGCQPNRSIYSALLSGFSLSNKNAEAQIFTHSANLDADCSLSDENDNDCLSSHMLKDIDVELASELADEIERCGVSAAEFYNVLVLRLCREGRMAEADHLIRDKVKFGLFPDKAVSSIIEWHCREKRYDYCLDFMKLILDNGFVPSFTSFCLVIQGLDGEGKIQQAQNLVSDLLRCSGVQEENAILPYIDFLVKGYQSHELVELIDQLHYRERPVI</sequence>
<dbReference type="AlphaFoldDB" id="A0A067LA79"/>
<feature type="repeat" description="PPR" evidence="3">
    <location>
        <begin position="231"/>
        <end position="266"/>
    </location>
</feature>
<feature type="repeat" description="PPR" evidence="3">
    <location>
        <begin position="302"/>
        <end position="336"/>
    </location>
</feature>
<gene>
    <name evidence="4" type="ORF">JCGZ_15152</name>
</gene>
<name>A0A067LA79_JATCU</name>
<evidence type="ECO:0000256" key="2">
    <source>
        <dbReference type="ARBA" id="ARBA00022737"/>
    </source>
</evidence>